<accession>A0A9P6TD87</accession>
<dbReference type="AlphaFoldDB" id="A0A9P6TD87"/>
<keyword evidence="2" id="KW-1185">Reference proteome</keyword>
<evidence type="ECO:0000313" key="1">
    <source>
        <dbReference type="EMBL" id="KAG0147445.1"/>
    </source>
</evidence>
<dbReference type="Proteomes" id="UP000886653">
    <property type="component" value="Unassembled WGS sequence"/>
</dbReference>
<dbReference type="EMBL" id="MU167248">
    <property type="protein sequence ID" value="KAG0147445.1"/>
    <property type="molecule type" value="Genomic_DNA"/>
</dbReference>
<reference evidence="1" key="1">
    <citation type="submission" date="2013-11" db="EMBL/GenBank/DDBJ databases">
        <title>Genome sequence of the fusiform rust pathogen reveals effectors for host alternation and coevolution with pine.</title>
        <authorList>
            <consortium name="DOE Joint Genome Institute"/>
            <person name="Smith K."/>
            <person name="Pendleton A."/>
            <person name="Kubisiak T."/>
            <person name="Anderson C."/>
            <person name="Salamov A."/>
            <person name="Aerts A."/>
            <person name="Riley R."/>
            <person name="Clum A."/>
            <person name="Lindquist E."/>
            <person name="Ence D."/>
            <person name="Campbell M."/>
            <person name="Kronenberg Z."/>
            <person name="Feau N."/>
            <person name="Dhillon B."/>
            <person name="Hamelin R."/>
            <person name="Burleigh J."/>
            <person name="Smith J."/>
            <person name="Yandell M."/>
            <person name="Nelson C."/>
            <person name="Grigoriev I."/>
            <person name="Davis J."/>
        </authorList>
    </citation>
    <scope>NUCLEOTIDE SEQUENCE</scope>
    <source>
        <strain evidence="1">G11</strain>
    </source>
</reference>
<organism evidence="1 2">
    <name type="scientific">Cronartium quercuum f. sp. fusiforme G11</name>
    <dbReference type="NCBI Taxonomy" id="708437"/>
    <lineage>
        <taxon>Eukaryota</taxon>
        <taxon>Fungi</taxon>
        <taxon>Dikarya</taxon>
        <taxon>Basidiomycota</taxon>
        <taxon>Pucciniomycotina</taxon>
        <taxon>Pucciniomycetes</taxon>
        <taxon>Pucciniales</taxon>
        <taxon>Coleosporiaceae</taxon>
        <taxon>Cronartium</taxon>
    </lineage>
</organism>
<comment type="caution">
    <text evidence="1">The sequence shown here is derived from an EMBL/GenBank/DDBJ whole genome shotgun (WGS) entry which is preliminary data.</text>
</comment>
<protein>
    <submittedName>
        <fullName evidence="1">Uncharacterized protein</fullName>
    </submittedName>
</protein>
<sequence>MAGAVATHTQEVASSAAIWVSTSEGVGIGNTASKNYSDKAVRVIFAGGEEAVKVLKQVAIVGCQ</sequence>
<evidence type="ECO:0000313" key="2">
    <source>
        <dbReference type="Proteomes" id="UP000886653"/>
    </source>
</evidence>
<name>A0A9P6TD87_9BASI</name>
<gene>
    <name evidence="1" type="ORF">CROQUDRAFT_91527</name>
</gene>
<proteinExistence type="predicted"/>